<dbReference type="FunCoup" id="A0A165Q7K4">
    <property type="interactions" value="694"/>
</dbReference>
<dbReference type="GO" id="GO:1990115">
    <property type="term" value="P:RNA polymerase III assembly"/>
    <property type="evidence" value="ECO:0007669"/>
    <property type="project" value="TreeGrafter"/>
</dbReference>
<evidence type="ECO:0000256" key="3">
    <source>
        <dbReference type="SAM" id="Coils"/>
    </source>
</evidence>
<dbReference type="SUPFAM" id="SSF46579">
    <property type="entry name" value="Prefoldin"/>
    <property type="match status" value="1"/>
</dbReference>
<dbReference type="GO" id="GO:0051082">
    <property type="term" value="F:unfolded protein binding"/>
    <property type="evidence" value="ECO:0007669"/>
    <property type="project" value="InterPro"/>
</dbReference>
<dbReference type="GO" id="GO:0005737">
    <property type="term" value="C:cytoplasm"/>
    <property type="evidence" value="ECO:0007669"/>
    <property type="project" value="TreeGrafter"/>
</dbReference>
<keyword evidence="5" id="KW-1185">Reference proteome</keyword>
<proteinExistence type="inferred from homology"/>
<dbReference type="EMBL" id="KV425884">
    <property type="protein sequence ID" value="KZW03202.1"/>
    <property type="molecule type" value="Genomic_DNA"/>
</dbReference>
<keyword evidence="3" id="KW-0175">Coiled coil</keyword>
<dbReference type="GO" id="GO:0016272">
    <property type="term" value="C:prefoldin complex"/>
    <property type="evidence" value="ECO:0007669"/>
    <property type="project" value="InterPro"/>
</dbReference>
<gene>
    <name evidence="4" type="ORF">EXIGLDRAFT_725659</name>
</gene>
<dbReference type="AlphaFoldDB" id="A0A165Q7K4"/>
<dbReference type="GO" id="GO:1990113">
    <property type="term" value="P:RNA polymerase I assembly"/>
    <property type="evidence" value="ECO:0007669"/>
    <property type="project" value="TreeGrafter"/>
</dbReference>
<dbReference type="Gene3D" id="1.10.287.370">
    <property type="match status" value="1"/>
</dbReference>
<dbReference type="Proteomes" id="UP000077266">
    <property type="component" value="Unassembled WGS sequence"/>
</dbReference>
<dbReference type="PANTHER" id="PTHR12674:SF2">
    <property type="entry name" value="PREFOLDIN SUBUNIT 5"/>
    <property type="match status" value="1"/>
</dbReference>
<dbReference type="CDD" id="cd23157">
    <property type="entry name" value="Prefoldin_5"/>
    <property type="match status" value="1"/>
</dbReference>
<evidence type="ECO:0000256" key="1">
    <source>
        <dbReference type="ARBA" id="ARBA00010048"/>
    </source>
</evidence>
<name>A0A165Q7K4_EXIGL</name>
<dbReference type="GO" id="GO:1990114">
    <property type="term" value="P:RNA polymerase II core complex assembly"/>
    <property type="evidence" value="ECO:0007669"/>
    <property type="project" value="TreeGrafter"/>
</dbReference>
<dbReference type="Pfam" id="PF02996">
    <property type="entry name" value="Prefoldin"/>
    <property type="match status" value="1"/>
</dbReference>
<dbReference type="PANTHER" id="PTHR12674">
    <property type="entry name" value="PREFOLDIN SUBUNIT 5"/>
    <property type="match status" value="1"/>
</dbReference>
<accession>A0A165Q7K4</accession>
<reference evidence="4 5" key="1">
    <citation type="journal article" date="2016" name="Mol. Biol. Evol.">
        <title>Comparative Genomics of Early-Diverging Mushroom-Forming Fungi Provides Insights into the Origins of Lignocellulose Decay Capabilities.</title>
        <authorList>
            <person name="Nagy L.G."/>
            <person name="Riley R."/>
            <person name="Tritt A."/>
            <person name="Adam C."/>
            <person name="Daum C."/>
            <person name="Floudas D."/>
            <person name="Sun H."/>
            <person name="Yadav J.S."/>
            <person name="Pangilinan J."/>
            <person name="Larsson K.H."/>
            <person name="Matsuura K."/>
            <person name="Barry K."/>
            <person name="Labutti K."/>
            <person name="Kuo R."/>
            <person name="Ohm R.A."/>
            <person name="Bhattacharya S.S."/>
            <person name="Shirouzu T."/>
            <person name="Yoshinaga Y."/>
            <person name="Martin F.M."/>
            <person name="Grigoriev I.V."/>
            <person name="Hibbett D.S."/>
        </authorList>
    </citation>
    <scope>NUCLEOTIDE SEQUENCE [LARGE SCALE GENOMIC DNA]</scope>
    <source>
        <strain evidence="4 5">HHB12029</strain>
    </source>
</reference>
<evidence type="ECO:0000313" key="5">
    <source>
        <dbReference type="Proteomes" id="UP000077266"/>
    </source>
</evidence>
<dbReference type="InterPro" id="IPR011599">
    <property type="entry name" value="PFD_alpha_archaea"/>
</dbReference>
<evidence type="ECO:0000256" key="2">
    <source>
        <dbReference type="ARBA" id="ARBA00023186"/>
    </source>
</evidence>
<dbReference type="OrthoDB" id="10267474at2759"/>
<dbReference type="InParanoid" id="A0A165Q7K4"/>
<dbReference type="STRING" id="1314781.A0A165Q7K4"/>
<organism evidence="4 5">
    <name type="scientific">Exidia glandulosa HHB12029</name>
    <dbReference type="NCBI Taxonomy" id="1314781"/>
    <lineage>
        <taxon>Eukaryota</taxon>
        <taxon>Fungi</taxon>
        <taxon>Dikarya</taxon>
        <taxon>Basidiomycota</taxon>
        <taxon>Agaricomycotina</taxon>
        <taxon>Agaricomycetes</taxon>
        <taxon>Auriculariales</taxon>
        <taxon>Exidiaceae</taxon>
        <taxon>Exidia</taxon>
    </lineage>
</organism>
<dbReference type="NCBIfam" id="TIGR00293">
    <property type="entry name" value="prefoldin subunit alpha"/>
    <property type="match status" value="1"/>
</dbReference>
<dbReference type="InterPro" id="IPR004127">
    <property type="entry name" value="Prefoldin_subunit_alpha"/>
</dbReference>
<feature type="coiled-coil region" evidence="3">
    <location>
        <begin position="16"/>
        <end position="43"/>
    </location>
</feature>
<dbReference type="GO" id="GO:0006457">
    <property type="term" value="P:protein folding"/>
    <property type="evidence" value="ECO:0007669"/>
    <property type="project" value="InterPro"/>
</dbReference>
<dbReference type="InterPro" id="IPR009053">
    <property type="entry name" value="Prefoldin"/>
</dbReference>
<evidence type="ECO:0000313" key="4">
    <source>
        <dbReference type="EMBL" id="KZW03202.1"/>
    </source>
</evidence>
<protein>
    <submittedName>
        <fullName evidence="4">Prefoldin subunit 5</fullName>
    </submittedName>
</protein>
<dbReference type="FunFam" id="1.10.287.370:FF:000004">
    <property type="entry name" value="Probable prefoldin subunit 5"/>
    <property type="match status" value="1"/>
</dbReference>
<sequence length="157" mass="17261">MASQQQETVNISDLELPQLADVRRQLNQELEMLTNSYAQLRAAQSKFKACIESVAEITPNNQDKSILVPLTNSLYVPGTLADTEHVVVDVGTGFYVKKTREEARLYYRAKVDGLQGNLDQLQNTISVKQDNVNVVLQIMQAKLRAQGGAPGPSGSKS</sequence>
<keyword evidence="2" id="KW-0143">Chaperone</keyword>
<comment type="similarity">
    <text evidence="1">Belongs to the prefoldin subunit alpha family.</text>
</comment>